<evidence type="ECO:0000313" key="4">
    <source>
        <dbReference type="EMBL" id="MBC2863250.1"/>
    </source>
</evidence>
<proteinExistence type="predicted"/>
<dbReference type="Pfam" id="PF03641">
    <property type="entry name" value="Lysine_decarbox"/>
    <property type="match status" value="1"/>
</dbReference>
<dbReference type="EC" id="3.2.2.4" evidence="2"/>
<dbReference type="GO" id="GO:0008714">
    <property type="term" value="F:AMP nucleosidase activity"/>
    <property type="evidence" value="ECO:0007669"/>
    <property type="project" value="UniProtKB-EC"/>
</dbReference>
<dbReference type="AlphaFoldDB" id="A0A7X1HU93"/>
<evidence type="ECO:0000256" key="2">
    <source>
        <dbReference type="ARBA" id="ARBA00011985"/>
    </source>
</evidence>
<organism evidence="4 5">
    <name type="scientific">Klebsiella pneumoniae</name>
    <dbReference type="NCBI Taxonomy" id="573"/>
    <lineage>
        <taxon>Bacteria</taxon>
        <taxon>Pseudomonadati</taxon>
        <taxon>Pseudomonadota</taxon>
        <taxon>Gammaproteobacteria</taxon>
        <taxon>Enterobacterales</taxon>
        <taxon>Enterobacteriaceae</taxon>
        <taxon>Klebsiella/Raoultella group</taxon>
        <taxon>Klebsiella</taxon>
        <taxon>Klebsiella pneumoniae complex</taxon>
    </lineage>
</organism>
<dbReference type="EMBL" id="JACLRA010000002">
    <property type="protein sequence ID" value="MBC2863250.1"/>
    <property type="molecule type" value="Genomic_DNA"/>
</dbReference>
<dbReference type="Gene3D" id="3.40.50.450">
    <property type="match status" value="1"/>
</dbReference>
<gene>
    <name evidence="4" type="ORF">H7U16_25925</name>
</gene>
<comment type="catalytic activity">
    <reaction evidence="1">
        <text>AMP + H2O = D-ribose 5-phosphate + adenine</text>
        <dbReference type="Rhea" id="RHEA:20129"/>
        <dbReference type="ChEBI" id="CHEBI:15377"/>
        <dbReference type="ChEBI" id="CHEBI:16708"/>
        <dbReference type="ChEBI" id="CHEBI:78346"/>
        <dbReference type="ChEBI" id="CHEBI:456215"/>
        <dbReference type="EC" id="3.2.2.4"/>
    </reaction>
</comment>
<reference evidence="4 5" key="1">
    <citation type="submission" date="2020-08" db="EMBL/GenBank/DDBJ databases">
        <title>Tigecycline and colistin resistance in Klebsiella pneumoniae.</title>
        <authorList>
            <person name="Ramesh N."/>
            <person name="Shanthini T."/>
            <person name="Prasanth M."/>
            <person name="Senthilkumar N."/>
            <person name="Meesala Krishna M."/>
            <person name="Guruswami G."/>
        </authorList>
    </citation>
    <scope>NUCLEOTIDE SEQUENCE [LARGE SCALE GENOMIC DNA]</scope>
    <source>
        <strain evidence="4 5">SHM 84</strain>
    </source>
</reference>
<evidence type="ECO:0000256" key="1">
    <source>
        <dbReference type="ARBA" id="ARBA00000274"/>
    </source>
</evidence>
<sequence length="42" mass="4725">MAHMMFYADAFIALPGGFAHSEELFQVISWARSNLHQNPSVC</sequence>
<dbReference type="Proteomes" id="UP000592342">
    <property type="component" value="Unassembled WGS sequence"/>
</dbReference>
<dbReference type="InterPro" id="IPR031100">
    <property type="entry name" value="LOG_fam"/>
</dbReference>
<protein>
    <recommendedName>
        <fullName evidence="3">AMP nucleosidase</fullName>
        <ecNumber evidence="2">3.2.2.4</ecNumber>
    </recommendedName>
    <alternativeName>
        <fullName evidence="3">AMP nucleosidase</fullName>
    </alternativeName>
</protein>
<accession>A0A7X1HU93</accession>
<evidence type="ECO:0000313" key="5">
    <source>
        <dbReference type="Proteomes" id="UP000592342"/>
    </source>
</evidence>
<evidence type="ECO:0000256" key="3">
    <source>
        <dbReference type="ARBA" id="ARBA00031983"/>
    </source>
</evidence>
<comment type="caution">
    <text evidence="4">The sequence shown here is derived from an EMBL/GenBank/DDBJ whole genome shotgun (WGS) entry which is preliminary data.</text>
</comment>
<dbReference type="SUPFAM" id="SSF102405">
    <property type="entry name" value="MCP/YpsA-like"/>
    <property type="match status" value="1"/>
</dbReference>
<name>A0A7X1HU93_KLEPN</name>